<evidence type="ECO:0000256" key="3">
    <source>
        <dbReference type="ARBA" id="ARBA00022763"/>
    </source>
</evidence>
<comment type="catalytic activity">
    <reaction evidence="12">
        <text>ATP + H2O = ADP + phosphate + H(+)</text>
        <dbReference type="Rhea" id="RHEA:13065"/>
        <dbReference type="ChEBI" id="CHEBI:15377"/>
        <dbReference type="ChEBI" id="CHEBI:15378"/>
        <dbReference type="ChEBI" id="CHEBI:30616"/>
        <dbReference type="ChEBI" id="CHEBI:43474"/>
        <dbReference type="ChEBI" id="CHEBI:456216"/>
        <dbReference type="EC" id="5.6.2.4"/>
    </reaction>
</comment>
<feature type="binding site" evidence="13">
    <location>
        <begin position="31"/>
        <end position="38"/>
    </location>
    <ligand>
        <name>ATP</name>
        <dbReference type="ChEBI" id="CHEBI:30616"/>
    </ligand>
</feature>
<comment type="catalytic activity">
    <reaction evidence="10">
        <text>Couples ATP hydrolysis with the unwinding of duplex DNA by translocating in the 3'-5' direction.</text>
        <dbReference type="EC" id="5.6.2.4"/>
    </reaction>
</comment>
<keyword evidence="6 13" id="KW-0067">ATP-binding</keyword>
<dbReference type="AlphaFoldDB" id="A0A371DXZ8"/>
<keyword evidence="5 13" id="KW-0347">Helicase</keyword>
<feature type="region of interest" description="Disordered" evidence="14">
    <location>
        <begin position="782"/>
        <end position="829"/>
    </location>
</feature>
<keyword evidence="9" id="KW-0413">Isomerase</keyword>
<dbReference type="GO" id="GO:0005634">
    <property type="term" value="C:nucleus"/>
    <property type="evidence" value="ECO:0007669"/>
    <property type="project" value="TreeGrafter"/>
</dbReference>
<dbReference type="GO" id="GO:0016787">
    <property type="term" value="F:hydrolase activity"/>
    <property type="evidence" value="ECO:0007669"/>
    <property type="project" value="UniProtKB-UniRule"/>
</dbReference>
<keyword evidence="4 13" id="KW-0378">Hydrolase</keyword>
<evidence type="ECO:0000256" key="2">
    <source>
        <dbReference type="ARBA" id="ARBA00022741"/>
    </source>
</evidence>
<dbReference type="PANTHER" id="PTHR11070:SF2">
    <property type="entry name" value="ATP-DEPENDENT DNA HELICASE SRS2"/>
    <property type="match status" value="1"/>
</dbReference>
<dbReference type="PANTHER" id="PTHR11070">
    <property type="entry name" value="UVRD / RECB / PCRA DNA HELICASE FAMILY MEMBER"/>
    <property type="match status" value="1"/>
</dbReference>
<evidence type="ECO:0000313" key="17">
    <source>
        <dbReference type="EMBL" id="RDX57419.1"/>
    </source>
</evidence>
<evidence type="ECO:0000256" key="6">
    <source>
        <dbReference type="ARBA" id="ARBA00022840"/>
    </source>
</evidence>
<dbReference type="GO" id="GO:0043138">
    <property type="term" value="F:3'-5' DNA helicase activity"/>
    <property type="evidence" value="ECO:0007669"/>
    <property type="project" value="UniProtKB-EC"/>
</dbReference>
<name>A0A371DXZ8_9APHY</name>
<evidence type="ECO:0000259" key="15">
    <source>
        <dbReference type="PROSITE" id="PS51198"/>
    </source>
</evidence>
<accession>A0A371DXZ8</accession>
<evidence type="ECO:0000256" key="8">
    <source>
        <dbReference type="ARBA" id="ARBA00023204"/>
    </source>
</evidence>
<feature type="compositionally biased region" description="Low complexity" evidence="14">
    <location>
        <begin position="1086"/>
        <end position="1119"/>
    </location>
</feature>
<dbReference type="InterPro" id="IPR013986">
    <property type="entry name" value="DExx_box_DNA_helicase_dom_sf"/>
</dbReference>
<dbReference type="InterPro" id="IPR014017">
    <property type="entry name" value="DNA_helicase_UvrD-like_C"/>
</dbReference>
<keyword evidence="7" id="KW-0238">DNA-binding</keyword>
<keyword evidence="3" id="KW-0227">DNA damage</keyword>
<dbReference type="CDD" id="cd17932">
    <property type="entry name" value="DEXQc_UvrD"/>
    <property type="match status" value="1"/>
</dbReference>
<dbReference type="InterPro" id="IPR014016">
    <property type="entry name" value="UvrD-like_ATP-bd"/>
</dbReference>
<dbReference type="FunFam" id="3.40.50.300:FF:001201">
    <property type="entry name" value="ATP-dependent DNA helicase UvrD2"/>
    <property type="match status" value="1"/>
</dbReference>
<evidence type="ECO:0000256" key="1">
    <source>
        <dbReference type="ARBA" id="ARBA00009922"/>
    </source>
</evidence>
<dbReference type="Pfam" id="PF13361">
    <property type="entry name" value="UvrD_C"/>
    <property type="match status" value="1"/>
</dbReference>
<reference evidence="17 18" key="1">
    <citation type="journal article" date="2018" name="Biotechnol. Biofuels">
        <title>Integrative visual omics of the white-rot fungus Polyporus brumalis exposes the biotechnological potential of its oxidative enzymes for delignifying raw plant biomass.</title>
        <authorList>
            <person name="Miyauchi S."/>
            <person name="Rancon A."/>
            <person name="Drula E."/>
            <person name="Hage H."/>
            <person name="Chaduli D."/>
            <person name="Favel A."/>
            <person name="Grisel S."/>
            <person name="Henrissat B."/>
            <person name="Herpoel-Gimbert I."/>
            <person name="Ruiz-Duenas F.J."/>
            <person name="Chevret D."/>
            <person name="Hainaut M."/>
            <person name="Lin J."/>
            <person name="Wang M."/>
            <person name="Pangilinan J."/>
            <person name="Lipzen A."/>
            <person name="Lesage-Meessen L."/>
            <person name="Navarro D."/>
            <person name="Riley R."/>
            <person name="Grigoriev I.V."/>
            <person name="Zhou S."/>
            <person name="Raouche S."/>
            <person name="Rosso M.N."/>
        </authorList>
    </citation>
    <scope>NUCLEOTIDE SEQUENCE [LARGE SCALE GENOMIC DNA]</scope>
    <source>
        <strain evidence="17 18">BRFM 1820</strain>
    </source>
</reference>
<evidence type="ECO:0000256" key="9">
    <source>
        <dbReference type="ARBA" id="ARBA00023235"/>
    </source>
</evidence>
<dbReference type="Gene3D" id="1.10.486.10">
    <property type="entry name" value="PCRA, domain 4"/>
    <property type="match status" value="1"/>
</dbReference>
<comment type="similarity">
    <text evidence="1">Belongs to the helicase family. UvrD subfamily.</text>
</comment>
<dbReference type="STRING" id="139420.A0A371DXZ8"/>
<dbReference type="Proteomes" id="UP000256964">
    <property type="component" value="Unassembled WGS sequence"/>
</dbReference>
<keyword evidence="8" id="KW-0234">DNA repair</keyword>
<dbReference type="EMBL" id="KZ857379">
    <property type="protein sequence ID" value="RDX57419.1"/>
    <property type="molecule type" value="Genomic_DNA"/>
</dbReference>
<evidence type="ECO:0000259" key="16">
    <source>
        <dbReference type="PROSITE" id="PS51217"/>
    </source>
</evidence>
<dbReference type="GO" id="GO:0005524">
    <property type="term" value="F:ATP binding"/>
    <property type="evidence" value="ECO:0007669"/>
    <property type="project" value="UniProtKB-UniRule"/>
</dbReference>
<dbReference type="EC" id="5.6.2.4" evidence="11"/>
<dbReference type="PROSITE" id="PS51198">
    <property type="entry name" value="UVRD_HELICASE_ATP_BIND"/>
    <property type="match status" value="1"/>
</dbReference>
<evidence type="ECO:0000256" key="5">
    <source>
        <dbReference type="ARBA" id="ARBA00022806"/>
    </source>
</evidence>
<dbReference type="GO" id="GO:0003677">
    <property type="term" value="F:DNA binding"/>
    <property type="evidence" value="ECO:0007669"/>
    <property type="project" value="UniProtKB-KW"/>
</dbReference>
<feature type="domain" description="UvrD-like helicase C-terminal" evidence="16">
    <location>
        <begin position="316"/>
        <end position="640"/>
    </location>
</feature>
<feature type="region of interest" description="Disordered" evidence="14">
    <location>
        <begin position="945"/>
        <end position="1041"/>
    </location>
</feature>
<evidence type="ECO:0000256" key="12">
    <source>
        <dbReference type="ARBA" id="ARBA00048988"/>
    </source>
</evidence>
<evidence type="ECO:0000313" key="18">
    <source>
        <dbReference type="Proteomes" id="UP000256964"/>
    </source>
</evidence>
<dbReference type="Gene3D" id="3.40.50.300">
    <property type="entry name" value="P-loop containing nucleotide triphosphate hydrolases"/>
    <property type="match status" value="3"/>
</dbReference>
<evidence type="ECO:0000256" key="14">
    <source>
        <dbReference type="SAM" id="MobiDB-lite"/>
    </source>
</evidence>
<proteinExistence type="inferred from homology"/>
<dbReference type="SUPFAM" id="SSF52540">
    <property type="entry name" value="P-loop containing nucleoside triphosphate hydrolases"/>
    <property type="match status" value="1"/>
</dbReference>
<keyword evidence="2 13" id="KW-0547">Nucleotide-binding</keyword>
<protein>
    <recommendedName>
        <fullName evidence="11">DNA 3'-5' helicase</fullName>
        <ecNumber evidence="11">5.6.2.4</ecNumber>
    </recommendedName>
</protein>
<organism evidence="17 18">
    <name type="scientific">Lentinus brumalis</name>
    <dbReference type="NCBI Taxonomy" id="2498619"/>
    <lineage>
        <taxon>Eukaryota</taxon>
        <taxon>Fungi</taxon>
        <taxon>Dikarya</taxon>
        <taxon>Basidiomycota</taxon>
        <taxon>Agaricomycotina</taxon>
        <taxon>Agaricomycetes</taxon>
        <taxon>Polyporales</taxon>
        <taxon>Polyporaceae</taxon>
        <taxon>Lentinus</taxon>
    </lineage>
</organism>
<evidence type="ECO:0000256" key="10">
    <source>
        <dbReference type="ARBA" id="ARBA00034617"/>
    </source>
</evidence>
<evidence type="ECO:0000256" key="7">
    <source>
        <dbReference type="ARBA" id="ARBA00023125"/>
    </source>
</evidence>
<feature type="compositionally biased region" description="Polar residues" evidence="14">
    <location>
        <begin position="807"/>
        <end position="829"/>
    </location>
</feature>
<evidence type="ECO:0000256" key="13">
    <source>
        <dbReference type="PROSITE-ProRule" id="PRU00560"/>
    </source>
</evidence>
<evidence type="ECO:0000256" key="11">
    <source>
        <dbReference type="ARBA" id="ARBA00034808"/>
    </source>
</evidence>
<dbReference type="OrthoDB" id="1470711at2759"/>
<dbReference type="GO" id="GO:0000725">
    <property type="term" value="P:recombinational repair"/>
    <property type="evidence" value="ECO:0007669"/>
    <property type="project" value="TreeGrafter"/>
</dbReference>
<feature type="domain" description="UvrD-like helicase ATP-binding" evidence="15">
    <location>
        <begin position="10"/>
        <end position="315"/>
    </location>
</feature>
<dbReference type="InterPro" id="IPR000212">
    <property type="entry name" value="DNA_helicase_UvrD/REP"/>
</dbReference>
<dbReference type="InterPro" id="IPR027417">
    <property type="entry name" value="P-loop_NTPase"/>
</dbReference>
<sequence length="1146" mass="126039">MTSVNELLKDLNPAQLQAVQHPPQIPLQILAGPGSGKTKVLTMRIAHLITNCYLPPWSICAVTFTNKAANEMRERLVKLIGKDNTAQIKMGTFHALCAKFLRRYAKYVGIEGNFTVCDADESKKIIAKLLKKHEEFLKENNISLKEGSALSMISKLKAKGLTADDALKKAAEYNRFTDQERNMRHFAEGTKPDLLEGKLGHVIASIYKEYEKLLRGSNSLDFEDLLLFGVKLFSQQKKASTWCQHVLVDEYQDTNTTQYDLMRYIAQTCRCVTIVGDPDQSIYGWRSAEIENLANMKRDFPTTQQIYLEQNYRSTASILAASMAFISQDKNRIQKTLNTTHAKGPTPVLRAFPMEQVEAGFIAAEIKRLVAFSGGMLNWSDFVVLLRFNALSRTIESALQKEGIPNRVLAGHKFFERLEIKDVLAYLQLVDNPAFVPAFTRVVNVPSRSVGEKTVAELLHRAEQLKISPLRVVERIVDGKIPDIKPPVKKKLGHFVGVIRDMRKFANEGMSPSKLIQSFLELINYGEHLRKTQPDYESRWDNVQELINFATEVENGMPSAVEKKMRDAEDAAHEELWGDNLGEWDADQVEDRKLAGGQPTGDTPLRLFLQASMLSTDTETPEDEKSKEKVTISTCHAAKGLEWAVVMIPAVVNDVFPSSRAEDVEEELRLLYVACTRAQGLLYLTHTTTRMVSGESMPQSVSQFVAAVRSDSKTRGTLSEELPVLTPQDRATLSKVLNSRPLPDDAEVARRVADYERTGRHPIWGPNAPFRDLSGVRVNGYGVPQRYPGAPVPEQHPRFPGNGRVLQAQQRQKPPQYPNQPRQQKPPQTIKQEPLEAVKQEPLQAVKQEPIDIIEIDDDDDDVPEPAIFVASSLVHFNDAHRAGIVRSTQQTSSSASASASVAQKPPFIGRNVNALASSSGRVVNAATTRGLPTGNNLRSWIVQPGAHRGTSTDDSPSKGKGKAKATEPAAGQSPIKLEPGHVKLEPPLTALPSVVHPKGKKSSSAVKMEPTSTPSMPPPYPRAGQPVFPPVKTEPHTADDWGRRSAAAMVHPRGIVKAEENSSAYVSGPLIPKCSPRSSPAHGRPSSSGPSIPSTSRSSSSNSSPATPSADASANSTAVKRRLGMGRATGGYANKKFKPMLPGGS</sequence>
<feature type="region of interest" description="Disordered" evidence="14">
    <location>
        <begin position="1059"/>
        <end position="1146"/>
    </location>
</feature>
<evidence type="ECO:0000256" key="4">
    <source>
        <dbReference type="ARBA" id="ARBA00022801"/>
    </source>
</evidence>
<keyword evidence="18" id="KW-1185">Reference proteome</keyword>
<dbReference type="Gene3D" id="1.10.10.160">
    <property type="match status" value="1"/>
</dbReference>
<gene>
    <name evidence="17" type="ORF">OH76DRAFT_1395232</name>
</gene>
<dbReference type="Pfam" id="PF00580">
    <property type="entry name" value="UvrD-helicase"/>
    <property type="match status" value="1"/>
</dbReference>
<dbReference type="PROSITE" id="PS51217">
    <property type="entry name" value="UVRD_HELICASE_CTER"/>
    <property type="match status" value="1"/>
</dbReference>